<dbReference type="RefSeq" id="WP_007506526.1">
    <property type="nucleotide sequence ID" value="NZ_AFCE01000185.1"/>
</dbReference>
<evidence type="ECO:0000313" key="2">
    <source>
        <dbReference type="EMBL" id="QZT33694.1"/>
    </source>
</evidence>
<proteinExistence type="predicted"/>
<organism evidence="1 3">
    <name type="scientific">Caldalkalibacillus thermarum (strain TA2.A1)</name>
    <dbReference type="NCBI Taxonomy" id="986075"/>
    <lineage>
        <taxon>Bacteria</taxon>
        <taxon>Bacillati</taxon>
        <taxon>Bacillota</taxon>
        <taxon>Bacilli</taxon>
        <taxon>Bacillales</taxon>
        <taxon>Bacillaceae</taxon>
        <taxon>Caldalkalibacillus</taxon>
    </lineage>
</organism>
<evidence type="ECO:0000313" key="3">
    <source>
        <dbReference type="Proteomes" id="UP000010716"/>
    </source>
</evidence>
<dbReference type="KEGG" id="cthu:HUR95_15955"/>
<dbReference type="EMBL" id="CP082237">
    <property type="protein sequence ID" value="QZT33694.1"/>
    <property type="molecule type" value="Genomic_DNA"/>
</dbReference>
<protein>
    <submittedName>
        <fullName evidence="1">Uncharacterized protein</fullName>
    </submittedName>
</protein>
<reference evidence="2" key="3">
    <citation type="submission" date="2021-08" db="EMBL/GenBank/DDBJ databases">
        <authorList>
            <person name="de Jong S."/>
            <person name="van den Broek M."/>
            <person name="Merkel A."/>
            <person name="de la Torre Cortes P."/>
            <person name="Kalamorz F."/>
            <person name="Cook G."/>
            <person name="van Loosdrecht M."/>
            <person name="McMillan D."/>
        </authorList>
    </citation>
    <scope>NUCLEOTIDE SEQUENCE</scope>
    <source>
        <strain evidence="2">TA2.A1</strain>
    </source>
</reference>
<dbReference type="Proteomes" id="UP000010716">
    <property type="component" value="Unassembled WGS sequence"/>
</dbReference>
<reference evidence="1 3" key="1">
    <citation type="journal article" date="2011" name="J. Bacteriol.">
        <title>Draft genome sequence of the thermoalkaliphilic Caldalkalibacillus thermarum strain TA2.A1.</title>
        <authorList>
            <person name="Kalamorz F."/>
            <person name="Keis S."/>
            <person name="McMillan D.G."/>
            <person name="Olsson K."/>
            <person name="Stanton J.A."/>
            <person name="Stockwell P."/>
            <person name="Black M.A."/>
            <person name="Klingeman D.M."/>
            <person name="Land M.L."/>
            <person name="Han C.S."/>
            <person name="Martin S.L."/>
            <person name="Becher S.A."/>
            <person name="Peddie C.J."/>
            <person name="Morgan H.W."/>
            <person name="Matthies D."/>
            <person name="Preiss L."/>
            <person name="Meier T."/>
            <person name="Brown S.D."/>
            <person name="Cook G.M."/>
        </authorList>
    </citation>
    <scope>NUCLEOTIDE SEQUENCE [LARGE SCALE GENOMIC DNA]</scope>
    <source>
        <strain evidence="1 3">TA2.A1</strain>
    </source>
</reference>
<sequence length="68" mass="7618">MPNEMTLTDQFVRKNLERLGLKYDEQGSSIKEVREALKNGSKTGKGGVGKPEFVLQVKDSTFADRNTE</sequence>
<keyword evidence="4" id="KW-1185">Reference proteome</keyword>
<evidence type="ECO:0000313" key="1">
    <source>
        <dbReference type="EMBL" id="EGL81445.1"/>
    </source>
</evidence>
<dbReference type="AlphaFoldDB" id="F5LB38"/>
<dbReference type="Proteomes" id="UP000825179">
    <property type="component" value="Chromosome"/>
</dbReference>
<evidence type="ECO:0000313" key="4">
    <source>
        <dbReference type="Proteomes" id="UP000825179"/>
    </source>
</evidence>
<name>F5LB38_CALTT</name>
<gene>
    <name evidence="1" type="ORF">CathTA2_0027</name>
    <name evidence="2" type="ORF">HUR95_15955</name>
</gene>
<reference evidence="2 4" key="2">
    <citation type="journal article" date="2020" name="Extremophiles">
        <title>Genomic analysis of Caldalkalibacillus thermarum TA2.A1 reveals aerobic alkaliphilic metabolism and evolutionary hallmarks linking alkaliphilic bacteria and plant life.</title>
        <authorList>
            <person name="de Jong S.I."/>
            <person name="van den Broek M.A."/>
            <person name="Merkel A.Y."/>
            <person name="de la Torre Cortes P."/>
            <person name="Kalamorz F."/>
            <person name="Cook G.M."/>
            <person name="van Loosdrecht M.C.M."/>
            <person name="McMillan D.G.G."/>
        </authorList>
    </citation>
    <scope>NUCLEOTIDE SEQUENCE [LARGE SCALE GENOMIC DNA]</scope>
    <source>
        <strain evidence="2 4">TA2.A1</strain>
    </source>
</reference>
<dbReference type="EMBL" id="AFCE01000185">
    <property type="protein sequence ID" value="EGL81445.1"/>
    <property type="molecule type" value="Genomic_DNA"/>
</dbReference>
<accession>F5LB38</accession>